<dbReference type="InterPro" id="IPR032541">
    <property type="entry name" value="DUF4948"/>
</dbReference>
<evidence type="ECO:0008006" key="3">
    <source>
        <dbReference type="Google" id="ProtNLM"/>
    </source>
</evidence>
<name>A0A0P0FV64_9BACE</name>
<dbReference type="Proteomes" id="UP000061809">
    <property type="component" value="Chromosome"/>
</dbReference>
<dbReference type="PATRIC" id="fig|246787.4.peg.4542"/>
<organism evidence="1 2">
    <name type="scientific">Bacteroides cellulosilyticus</name>
    <dbReference type="NCBI Taxonomy" id="246787"/>
    <lineage>
        <taxon>Bacteria</taxon>
        <taxon>Pseudomonadati</taxon>
        <taxon>Bacteroidota</taxon>
        <taxon>Bacteroidia</taxon>
        <taxon>Bacteroidales</taxon>
        <taxon>Bacteroidaceae</taxon>
        <taxon>Bacteroides</taxon>
    </lineage>
</organism>
<proteinExistence type="predicted"/>
<protein>
    <recommendedName>
        <fullName evidence="3">DUF4948 domain-containing protein</fullName>
    </recommendedName>
</protein>
<gene>
    <name evidence="1" type="ORF">BcellWH2_04399</name>
</gene>
<evidence type="ECO:0000313" key="2">
    <source>
        <dbReference type="Proteomes" id="UP000061809"/>
    </source>
</evidence>
<dbReference type="AlphaFoldDB" id="A0A0P0FV64"/>
<dbReference type="Pfam" id="PF16306">
    <property type="entry name" value="DUF4948"/>
    <property type="match status" value="1"/>
</dbReference>
<dbReference type="EMBL" id="CP012801">
    <property type="protein sequence ID" value="ALJ61616.1"/>
    <property type="molecule type" value="Genomic_DNA"/>
</dbReference>
<sequence>MRPNSSYYPPYHPNDTTCLAGISIPTQQALDSLLREIKCKRIFYAVKTGRQEYEKEMPEVELCVQYFVSGYSVGGTTKEFVYSTTVGKQFEVIENRELNSIYQEQYNDTILYKSINGNWFIRLIYDN</sequence>
<reference evidence="1 2" key="1">
    <citation type="journal article" date="2015" name="Science">
        <title>Genetic determinants of in vivo fitness and diet responsiveness in multiple human gut Bacteroides.</title>
        <authorList>
            <person name="Wu M."/>
            <person name="McNulty N.P."/>
            <person name="Rodionov D.A."/>
            <person name="Khoroshkin M.S."/>
            <person name="Griffin N.W."/>
            <person name="Cheng J."/>
            <person name="Latreille P."/>
            <person name="Kerstetter R.A."/>
            <person name="Terrapon N."/>
            <person name="Henrissat B."/>
            <person name="Osterman A.L."/>
            <person name="Gordon J.I."/>
        </authorList>
    </citation>
    <scope>NUCLEOTIDE SEQUENCE [LARGE SCALE GENOMIC DNA]</scope>
    <source>
        <strain evidence="1 2">WH2</strain>
    </source>
</reference>
<accession>A0A0P0FV64</accession>
<dbReference type="KEGG" id="bcel:BcellWH2_04399"/>
<evidence type="ECO:0000313" key="1">
    <source>
        <dbReference type="EMBL" id="ALJ61616.1"/>
    </source>
</evidence>